<dbReference type="Pfam" id="PF04146">
    <property type="entry name" value="YTH"/>
    <property type="match status" value="1"/>
</dbReference>
<accession>A0AAD9MHC0</accession>
<dbReference type="GO" id="GO:0005654">
    <property type="term" value="C:nucleoplasm"/>
    <property type="evidence" value="ECO:0007669"/>
    <property type="project" value="TreeGrafter"/>
</dbReference>
<feature type="compositionally biased region" description="Basic and acidic residues" evidence="1">
    <location>
        <begin position="201"/>
        <end position="238"/>
    </location>
</feature>
<dbReference type="GO" id="GO:0003729">
    <property type="term" value="F:mRNA binding"/>
    <property type="evidence" value="ECO:0007669"/>
    <property type="project" value="TreeGrafter"/>
</dbReference>
<name>A0AAD9MHC0_9PEZI</name>
<dbReference type="PANTHER" id="PTHR12357:SF3">
    <property type="entry name" value="YTH DOMAIN-CONTAINING PROTEIN 1"/>
    <property type="match status" value="1"/>
</dbReference>
<dbReference type="EMBL" id="JAQQPM010000008">
    <property type="protein sequence ID" value="KAK2074565.1"/>
    <property type="molecule type" value="Genomic_DNA"/>
</dbReference>
<dbReference type="GO" id="GO:0000381">
    <property type="term" value="P:regulation of alternative mRNA splicing, via spliceosome"/>
    <property type="evidence" value="ECO:0007669"/>
    <property type="project" value="TreeGrafter"/>
</dbReference>
<dbReference type="InterPro" id="IPR045168">
    <property type="entry name" value="YTH_prot"/>
</dbReference>
<evidence type="ECO:0000256" key="1">
    <source>
        <dbReference type="SAM" id="MobiDB-lite"/>
    </source>
</evidence>
<protein>
    <recommendedName>
        <fullName evidence="2">YTH domain-containing protein</fullName>
    </recommendedName>
</protein>
<dbReference type="AlphaFoldDB" id="A0AAD9MHC0"/>
<dbReference type="Gene3D" id="3.10.590.10">
    <property type="entry name" value="ph1033 like domains"/>
    <property type="match status" value="1"/>
</dbReference>
<comment type="caution">
    <text evidence="3">The sequence shown here is derived from an EMBL/GenBank/DDBJ whole genome shotgun (WGS) entry which is preliminary data.</text>
</comment>
<dbReference type="PROSITE" id="PS50882">
    <property type="entry name" value="YTH"/>
    <property type="match status" value="1"/>
</dbReference>
<evidence type="ECO:0000313" key="3">
    <source>
        <dbReference type="EMBL" id="KAK2074565.1"/>
    </source>
</evidence>
<feature type="region of interest" description="Disordered" evidence="1">
    <location>
        <begin position="416"/>
        <end position="473"/>
    </location>
</feature>
<feature type="region of interest" description="Disordered" evidence="1">
    <location>
        <begin position="160"/>
        <end position="256"/>
    </location>
</feature>
<gene>
    <name evidence="3" type="ORF">P8C59_008761</name>
</gene>
<feature type="domain" description="YTH" evidence="2">
    <location>
        <begin position="274"/>
        <end position="408"/>
    </location>
</feature>
<reference evidence="3" key="1">
    <citation type="journal article" date="2023" name="Mol. Plant Microbe Interact.">
        <title>Elucidating the Obligate Nature and Biological Capacity of an Invasive Fungal Corn Pathogen.</title>
        <authorList>
            <person name="MacCready J.S."/>
            <person name="Roggenkamp E.M."/>
            <person name="Gdanetz K."/>
            <person name="Chilvers M.I."/>
        </authorList>
    </citation>
    <scope>NUCLEOTIDE SEQUENCE</scope>
    <source>
        <strain evidence="3">PM02</strain>
    </source>
</reference>
<dbReference type="Proteomes" id="UP001217918">
    <property type="component" value="Unassembled WGS sequence"/>
</dbReference>
<evidence type="ECO:0000313" key="4">
    <source>
        <dbReference type="Proteomes" id="UP001217918"/>
    </source>
</evidence>
<feature type="compositionally biased region" description="Low complexity" evidence="1">
    <location>
        <begin position="170"/>
        <end position="194"/>
    </location>
</feature>
<dbReference type="InterPro" id="IPR007275">
    <property type="entry name" value="YTH_domain"/>
</dbReference>
<organism evidence="3 4">
    <name type="scientific">Phyllachora maydis</name>
    <dbReference type="NCBI Taxonomy" id="1825666"/>
    <lineage>
        <taxon>Eukaryota</taxon>
        <taxon>Fungi</taxon>
        <taxon>Dikarya</taxon>
        <taxon>Ascomycota</taxon>
        <taxon>Pezizomycotina</taxon>
        <taxon>Sordariomycetes</taxon>
        <taxon>Sordariomycetidae</taxon>
        <taxon>Phyllachorales</taxon>
        <taxon>Phyllachoraceae</taxon>
        <taxon>Phyllachora</taxon>
    </lineage>
</organism>
<dbReference type="GO" id="GO:1990247">
    <property type="term" value="F:N6-methyladenosine-containing RNA reader activity"/>
    <property type="evidence" value="ECO:0007669"/>
    <property type="project" value="TreeGrafter"/>
</dbReference>
<dbReference type="GO" id="GO:0000398">
    <property type="term" value="P:mRNA splicing, via spliceosome"/>
    <property type="evidence" value="ECO:0007669"/>
    <property type="project" value="TreeGrafter"/>
</dbReference>
<evidence type="ECO:0000259" key="2">
    <source>
        <dbReference type="PROSITE" id="PS50882"/>
    </source>
</evidence>
<dbReference type="CDD" id="cd21134">
    <property type="entry name" value="YTH"/>
    <property type="match status" value="1"/>
</dbReference>
<proteinExistence type="predicted"/>
<feature type="compositionally biased region" description="Basic and acidic residues" evidence="1">
    <location>
        <begin position="460"/>
        <end position="473"/>
    </location>
</feature>
<keyword evidence="4" id="KW-1185">Reference proteome</keyword>
<sequence>MGLGRLQAQIADPVGTVASSATPFAYNESRCRSASRTTYLPFFLEATDAIPSSKPSGRSLPAKPPPASRLLALWRMEETKTAKKPLERQIEQDKDLRDWLLMTEYHDVAMRTKRLARFRQKQELDAKMQSIQLAMKKLDEEEELEMKGKRPATVGIVKQSQENADDATKSNGTGVGVATAGSTNGSTNTSVASARNGNTPAKRECEGDQYRVNRQEKMPRLDKGPERHDTLARTDAQRSRPGLSRGADPSRQSAATHTFAGPYPFINLGHKGESRFFIVKSFNEENVRRCMDDGIWTTQVDNGRVLADAFVECKNVILFFSINKSRAFQGVARMETRPSPDIPKPRWMDAIHWETSQPFRVDWLSRTEVEFRRIGHLKNAYNENSAVLVGKDGQEIEDECGRDLFHEMMVVAMERRGLTPSDGDDPRRRSRSPRFSYRRGAGYAGRGDWRGGRGRVGSYVKRERDMSHDRDLP</sequence>
<dbReference type="PANTHER" id="PTHR12357">
    <property type="entry name" value="YTH YT521-B HOMOLOGY DOMAIN-CONTAINING"/>
    <property type="match status" value="1"/>
</dbReference>